<comment type="cofactor">
    <cofactor evidence="3">
        <name>Zn(2+)</name>
        <dbReference type="ChEBI" id="CHEBI:29105"/>
    </cofactor>
</comment>
<comment type="caution">
    <text evidence="5">The sequence shown here is derived from an EMBL/GenBank/DDBJ whole genome shotgun (WGS) entry which is preliminary data.</text>
</comment>
<keyword evidence="1 3" id="KW-0489">Methyltransferase</keyword>
<dbReference type="InterPro" id="IPR017226">
    <property type="entry name" value="BHMT-like"/>
</dbReference>
<dbReference type="Proteomes" id="UP000606974">
    <property type="component" value="Unassembled WGS sequence"/>
</dbReference>
<sequence length="391" mass="43474">MYEDSTDVRQHASQSVLNAADAGRPSFERLVDKIEILDRDRHKPILILDGGLGTTLEDEYQVTFSSKDTPTWSSHLLASSPETLVEAHRSFVQAGADIILTATYQASFDGFTSTRRYDRNATSVERSGFYSQEEARDLMRSAIPLARSAFGAEKGLVALSLGAYGATMIPSTEYTGEYPPEMGDCVTLKRWHAQRIMAFEADQKTWDEVDLVAFETLPRVDEIQAVRSAMQVLPMQKPFWISSVFPNDDEKLPDGSEVIDVLEAMVAQTPSESKLISHPPTPVGIGINCTKVSKLRSLIQKLEEAAASMQIHLPHLVLYPDGANDMTYDTTSQLWVAAKDAAGVGNWEEDMFDIVHEVQERDKWAGIVVGGCCKTRPQHIARLSEKIKHKR</sequence>
<feature type="binding site" evidence="3">
    <location>
        <position position="289"/>
    </location>
    <ligand>
        <name>Zn(2+)</name>
        <dbReference type="ChEBI" id="CHEBI:29105"/>
    </ligand>
</feature>
<dbReference type="OrthoDB" id="261426at2759"/>
<dbReference type="InterPro" id="IPR003726">
    <property type="entry name" value="HCY_dom"/>
</dbReference>
<evidence type="ECO:0000256" key="1">
    <source>
        <dbReference type="ARBA" id="ARBA00022603"/>
    </source>
</evidence>
<dbReference type="GO" id="GO:0009086">
    <property type="term" value="P:methionine biosynthetic process"/>
    <property type="evidence" value="ECO:0007669"/>
    <property type="project" value="InterPro"/>
</dbReference>
<dbReference type="SUPFAM" id="SSF82282">
    <property type="entry name" value="Homocysteine S-methyltransferase"/>
    <property type="match status" value="1"/>
</dbReference>
<reference evidence="5" key="1">
    <citation type="submission" date="2020-02" db="EMBL/GenBank/DDBJ databases">
        <authorList>
            <person name="Palmer J.M."/>
        </authorList>
    </citation>
    <scope>NUCLEOTIDE SEQUENCE</scope>
    <source>
        <strain evidence="5">EPUS1.4</strain>
        <tissue evidence="5">Thallus</tissue>
    </source>
</reference>
<dbReference type="PANTHER" id="PTHR11103:SF10">
    <property type="entry name" value="HOMOCYSTEINE S-METHYLTRANSFERASE 1-RELATED"/>
    <property type="match status" value="1"/>
</dbReference>
<evidence type="ECO:0000313" key="6">
    <source>
        <dbReference type="Proteomes" id="UP000606974"/>
    </source>
</evidence>
<dbReference type="InterPro" id="IPR036589">
    <property type="entry name" value="HCY_dom_sf"/>
</dbReference>
<dbReference type="Pfam" id="PF02574">
    <property type="entry name" value="S-methyl_trans"/>
    <property type="match status" value="1"/>
</dbReference>
<dbReference type="PANTHER" id="PTHR11103">
    <property type="entry name" value="SLR1189 PROTEIN"/>
    <property type="match status" value="1"/>
</dbReference>
<keyword evidence="3" id="KW-0862">Zinc</keyword>
<dbReference type="PIRSF" id="PIRSF037505">
    <property type="entry name" value="Betaine_HMT"/>
    <property type="match status" value="1"/>
</dbReference>
<proteinExistence type="predicted"/>
<feature type="binding site" evidence="3">
    <location>
        <position position="373"/>
    </location>
    <ligand>
        <name>Zn(2+)</name>
        <dbReference type="ChEBI" id="CHEBI:29105"/>
    </ligand>
</feature>
<dbReference type="GO" id="GO:0032259">
    <property type="term" value="P:methylation"/>
    <property type="evidence" value="ECO:0007669"/>
    <property type="project" value="UniProtKB-KW"/>
</dbReference>
<evidence type="ECO:0000256" key="2">
    <source>
        <dbReference type="ARBA" id="ARBA00022679"/>
    </source>
</evidence>
<dbReference type="GO" id="GO:0008270">
    <property type="term" value="F:zinc ion binding"/>
    <property type="evidence" value="ECO:0007669"/>
    <property type="project" value="InterPro"/>
</dbReference>
<evidence type="ECO:0000313" key="5">
    <source>
        <dbReference type="EMBL" id="KAF7507112.1"/>
    </source>
</evidence>
<dbReference type="PROSITE" id="PS50970">
    <property type="entry name" value="HCY"/>
    <property type="match status" value="1"/>
</dbReference>
<gene>
    <name evidence="5" type="ORF">GJ744_010925</name>
</gene>
<keyword evidence="6" id="KW-1185">Reference proteome</keyword>
<protein>
    <recommendedName>
        <fullName evidence="4">Hcy-binding domain-containing protein</fullName>
    </recommendedName>
</protein>
<keyword evidence="3" id="KW-0479">Metal-binding</keyword>
<keyword evidence="2 3" id="KW-0808">Transferase</keyword>
<feature type="domain" description="Hcy-binding" evidence="4">
    <location>
        <begin position="34"/>
        <end position="387"/>
    </location>
</feature>
<feature type="binding site" evidence="3">
    <location>
        <position position="372"/>
    </location>
    <ligand>
        <name>Zn(2+)</name>
        <dbReference type="ChEBI" id="CHEBI:29105"/>
    </ligand>
</feature>
<dbReference type="EMBL" id="JAACFV010000074">
    <property type="protein sequence ID" value="KAF7507112.1"/>
    <property type="molecule type" value="Genomic_DNA"/>
</dbReference>
<dbReference type="GO" id="GO:0008168">
    <property type="term" value="F:methyltransferase activity"/>
    <property type="evidence" value="ECO:0007669"/>
    <property type="project" value="UniProtKB-UniRule"/>
</dbReference>
<dbReference type="AlphaFoldDB" id="A0A8H7AHI3"/>
<evidence type="ECO:0000256" key="3">
    <source>
        <dbReference type="PROSITE-ProRule" id="PRU00333"/>
    </source>
</evidence>
<accession>A0A8H7AHI3</accession>
<name>A0A8H7AHI3_9EURO</name>
<organism evidence="5 6">
    <name type="scientific">Endocarpon pusillum</name>
    <dbReference type="NCBI Taxonomy" id="364733"/>
    <lineage>
        <taxon>Eukaryota</taxon>
        <taxon>Fungi</taxon>
        <taxon>Dikarya</taxon>
        <taxon>Ascomycota</taxon>
        <taxon>Pezizomycotina</taxon>
        <taxon>Eurotiomycetes</taxon>
        <taxon>Chaetothyriomycetidae</taxon>
        <taxon>Verrucariales</taxon>
        <taxon>Verrucariaceae</taxon>
        <taxon>Endocarpon</taxon>
    </lineage>
</organism>
<evidence type="ECO:0000259" key="4">
    <source>
        <dbReference type="PROSITE" id="PS50970"/>
    </source>
</evidence>
<dbReference type="Gene3D" id="3.20.20.330">
    <property type="entry name" value="Homocysteine-binding-like domain"/>
    <property type="match status" value="1"/>
</dbReference>